<evidence type="ECO:0000256" key="1">
    <source>
        <dbReference type="SAM" id="Phobius"/>
    </source>
</evidence>
<comment type="caution">
    <text evidence="2">The sequence shown here is derived from an EMBL/GenBank/DDBJ whole genome shotgun (WGS) entry which is preliminary data.</text>
</comment>
<evidence type="ECO:0008006" key="4">
    <source>
        <dbReference type="Google" id="ProtNLM"/>
    </source>
</evidence>
<sequence length="138" mass="15109">MNTTNLLRVARLDLTLLWRNRTSLFSVLGLPAIFTVMLTTMPDEDVAGVDLANLQATGYLGFFCIFAVFMHVVNVFTARREDLTLKRMRGTFLSDAEIRGGTVITAAGMYAAQVLVVLVILGVVLDGRFPADPVLMLA</sequence>
<dbReference type="EMBL" id="JBHTIR010000448">
    <property type="protein sequence ID" value="MFD0851416.1"/>
    <property type="molecule type" value="Genomic_DNA"/>
</dbReference>
<name>A0ABW3CCY5_9ACTN</name>
<reference evidence="3" key="1">
    <citation type="journal article" date="2019" name="Int. J. Syst. Evol. Microbiol.">
        <title>The Global Catalogue of Microorganisms (GCM) 10K type strain sequencing project: providing services to taxonomists for standard genome sequencing and annotation.</title>
        <authorList>
            <consortium name="The Broad Institute Genomics Platform"/>
            <consortium name="The Broad Institute Genome Sequencing Center for Infectious Disease"/>
            <person name="Wu L."/>
            <person name="Ma J."/>
        </authorList>
    </citation>
    <scope>NUCLEOTIDE SEQUENCE [LARGE SCALE GENOMIC DNA]</scope>
    <source>
        <strain evidence="3">JCM 31696</strain>
    </source>
</reference>
<organism evidence="2 3">
    <name type="scientific">Actinomadura adrarensis</name>
    <dbReference type="NCBI Taxonomy" id="1819600"/>
    <lineage>
        <taxon>Bacteria</taxon>
        <taxon>Bacillati</taxon>
        <taxon>Actinomycetota</taxon>
        <taxon>Actinomycetes</taxon>
        <taxon>Streptosporangiales</taxon>
        <taxon>Thermomonosporaceae</taxon>
        <taxon>Actinomadura</taxon>
    </lineage>
</organism>
<evidence type="ECO:0000313" key="3">
    <source>
        <dbReference type="Proteomes" id="UP001597083"/>
    </source>
</evidence>
<feature type="non-terminal residue" evidence="2">
    <location>
        <position position="138"/>
    </location>
</feature>
<accession>A0ABW3CCY5</accession>
<keyword evidence="1" id="KW-0472">Membrane</keyword>
<feature type="transmembrane region" description="Helical" evidence="1">
    <location>
        <begin position="21"/>
        <end position="39"/>
    </location>
</feature>
<gene>
    <name evidence="2" type="ORF">ACFQ07_04260</name>
</gene>
<protein>
    <recommendedName>
        <fullName evidence="4">ABC transporter permease</fullName>
    </recommendedName>
</protein>
<feature type="transmembrane region" description="Helical" evidence="1">
    <location>
        <begin position="59"/>
        <end position="77"/>
    </location>
</feature>
<keyword evidence="1" id="KW-1133">Transmembrane helix</keyword>
<feature type="transmembrane region" description="Helical" evidence="1">
    <location>
        <begin position="98"/>
        <end position="125"/>
    </location>
</feature>
<dbReference type="Proteomes" id="UP001597083">
    <property type="component" value="Unassembled WGS sequence"/>
</dbReference>
<keyword evidence="3" id="KW-1185">Reference proteome</keyword>
<evidence type="ECO:0000313" key="2">
    <source>
        <dbReference type="EMBL" id="MFD0851416.1"/>
    </source>
</evidence>
<keyword evidence="1" id="KW-0812">Transmembrane</keyword>
<proteinExistence type="predicted"/>